<feature type="transmembrane region" description="Helical" evidence="1">
    <location>
        <begin position="91"/>
        <end position="117"/>
    </location>
</feature>
<keyword evidence="1" id="KW-1133">Transmembrane helix</keyword>
<proteinExistence type="predicted"/>
<comment type="caution">
    <text evidence="2">The sequence shown here is derived from an EMBL/GenBank/DDBJ whole genome shotgun (WGS) entry which is preliminary data.</text>
</comment>
<feature type="transmembrane region" description="Helical" evidence="1">
    <location>
        <begin position="62"/>
        <end position="84"/>
    </location>
</feature>
<feature type="transmembrane region" description="Helical" evidence="1">
    <location>
        <begin position="7"/>
        <end position="28"/>
    </location>
</feature>
<protein>
    <submittedName>
        <fullName evidence="2">Uncharacterized protein</fullName>
    </submittedName>
</protein>
<reference evidence="2" key="1">
    <citation type="submission" date="2021-01" db="EMBL/GenBank/DDBJ databases">
        <title>Whole genome shotgun sequence of Planosporangium mesophilum NBRC 109066.</title>
        <authorList>
            <person name="Komaki H."/>
            <person name="Tamura T."/>
        </authorList>
    </citation>
    <scope>NUCLEOTIDE SEQUENCE</scope>
    <source>
        <strain evidence="2">NBRC 109066</strain>
    </source>
</reference>
<dbReference type="AlphaFoldDB" id="A0A8J3X2J0"/>
<evidence type="ECO:0000256" key="1">
    <source>
        <dbReference type="SAM" id="Phobius"/>
    </source>
</evidence>
<organism evidence="2 3">
    <name type="scientific">Planosporangium mesophilum</name>
    <dbReference type="NCBI Taxonomy" id="689768"/>
    <lineage>
        <taxon>Bacteria</taxon>
        <taxon>Bacillati</taxon>
        <taxon>Actinomycetota</taxon>
        <taxon>Actinomycetes</taxon>
        <taxon>Micromonosporales</taxon>
        <taxon>Micromonosporaceae</taxon>
        <taxon>Planosporangium</taxon>
    </lineage>
</organism>
<accession>A0A8J3X2J0</accession>
<keyword evidence="1" id="KW-0812">Transmembrane</keyword>
<keyword evidence="3" id="KW-1185">Reference proteome</keyword>
<dbReference type="Proteomes" id="UP000599074">
    <property type="component" value="Unassembled WGS sequence"/>
</dbReference>
<dbReference type="EMBL" id="BOON01000052">
    <property type="protein sequence ID" value="GII25505.1"/>
    <property type="molecule type" value="Genomic_DNA"/>
</dbReference>
<name>A0A8J3X2J0_9ACTN</name>
<gene>
    <name evidence="2" type="ORF">Pme01_51020</name>
</gene>
<sequence length="119" mass="12483">MARRGLAVLAGWYALAVVVPIALATLLFGPEFVGLGPERVGPYRTCTEKTLACWTGPSVSDLLGIVVPFLLVSLAISLPAYWFLVRRPGSAVYAGTVAAFGGWVGCAWLACAVSALLRS</sequence>
<evidence type="ECO:0000313" key="3">
    <source>
        <dbReference type="Proteomes" id="UP000599074"/>
    </source>
</evidence>
<evidence type="ECO:0000313" key="2">
    <source>
        <dbReference type="EMBL" id="GII25505.1"/>
    </source>
</evidence>
<keyword evidence="1" id="KW-0472">Membrane</keyword>